<dbReference type="InterPro" id="IPR024733">
    <property type="entry name" value="NAGLU_tim-barrel"/>
</dbReference>
<dbReference type="RefSeq" id="WP_188929914.1">
    <property type="nucleotide sequence ID" value="NZ_BMJC01000001.1"/>
</dbReference>
<keyword evidence="6" id="KW-0106">Calcium</keyword>
<dbReference type="InterPro" id="IPR048913">
    <property type="entry name" value="BetaGal_gal-bd"/>
</dbReference>
<dbReference type="InterPro" id="IPR008979">
    <property type="entry name" value="Galactose-bd-like_sf"/>
</dbReference>
<protein>
    <recommendedName>
        <fullName evidence="9">LamG-like jellyroll fold domain-containing protein</fullName>
    </recommendedName>
</protein>
<dbReference type="InterPro" id="IPR008928">
    <property type="entry name" value="6-hairpin_glycosidase_sf"/>
</dbReference>
<dbReference type="Gene3D" id="3.30.379.10">
    <property type="entry name" value="Chitobiase/beta-hexosaminidase domain 2-like"/>
    <property type="match status" value="1"/>
</dbReference>
<keyword evidence="5" id="KW-0378">Hydrolase</keyword>
<dbReference type="Gene3D" id="3.20.20.80">
    <property type="entry name" value="Glycosidases"/>
    <property type="match status" value="2"/>
</dbReference>
<gene>
    <name evidence="10" type="ORF">GCM10011511_14060</name>
</gene>
<dbReference type="PANTHER" id="PTHR12872">
    <property type="entry name" value="ALPHA-N-ACETYLGLUCOSAMINIDASE"/>
    <property type="match status" value="1"/>
</dbReference>
<dbReference type="Gene3D" id="1.20.120.670">
    <property type="entry name" value="N-acetyl-b-d-glucoasminidase"/>
    <property type="match status" value="1"/>
</dbReference>
<dbReference type="SUPFAM" id="SSF51445">
    <property type="entry name" value="(Trans)glycosidases"/>
    <property type="match status" value="1"/>
</dbReference>
<dbReference type="Gene3D" id="1.20.1610.10">
    <property type="entry name" value="alpha-1,2-mannosidases domains"/>
    <property type="match status" value="1"/>
</dbReference>
<evidence type="ECO:0000313" key="10">
    <source>
        <dbReference type="EMBL" id="GGA91877.1"/>
    </source>
</evidence>
<dbReference type="SUPFAM" id="SSF48208">
    <property type="entry name" value="Six-hairpin glycosidases"/>
    <property type="match status" value="1"/>
</dbReference>
<accession>A0A8J2XQC4</accession>
<dbReference type="InterPro" id="IPR031330">
    <property type="entry name" value="Gly_Hdrlase_35_cat"/>
</dbReference>
<dbReference type="Gene3D" id="1.20.1050.60">
    <property type="entry name" value="alpha-1,2-mannosidase"/>
    <property type="match status" value="1"/>
</dbReference>
<dbReference type="InterPro" id="IPR013320">
    <property type="entry name" value="ConA-like_dom_sf"/>
</dbReference>
<dbReference type="Pfam" id="PF12971">
    <property type="entry name" value="NAGLU_N"/>
    <property type="match status" value="1"/>
</dbReference>
<evidence type="ECO:0000256" key="5">
    <source>
        <dbReference type="ARBA" id="ARBA00022801"/>
    </source>
</evidence>
<dbReference type="Gene3D" id="2.60.120.200">
    <property type="match status" value="1"/>
</dbReference>
<keyword evidence="8" id="KW-0326">Glycosidase</keyword>
<dbReference type="Pfam" id="PF05089">
    <property type="entry name" value="NAGLU"/>
    <property type="match status" value="1"/>
</dbReference>
<dbReference type="InterPro" id="IPR007781">
    <property type="entry name" value="NAGLU"/>
</dbReference>
<keyword evidence="4" id="KW-0732">Signal</keyword>
<dbReference type="Pfam" id="PF12972">
    <property type="entry name" value="NAGLU_C"/>
    <property type="match status" value="1"/>
</dbReference>
<dbReference type="Pfam" id="PF07971">
    <property type="entry name" value="Glyco_hydro_92"/>
    <property type="match status" value="1"/>
</dbReference>
<comment type="similarity">
    <text evidence="2">Belongs to the glycosyl hydrolase 35 family.</text>
</comment>
<evidence type="ECO:0000259" key="9">
    <source>
        <dbReference type="SMART" id="SM00560"/>
    </source>
</evidence>
<dbReference type="InterPro" id="IPR012939">
    <property type="entry name" value="Glyco_hydro_92"/>
</dbReference>
<reference evidence="10" key="2">
    <citation type="submission" date="2020-09" db="EMBL/GenBank/DDBJ databases">
        <authorList>
            <person name="Sun Q."/>
            <person name="Zhou Y."/>
        </authorList>
    </citation>
    <scope>NUCLEOTIDE SEQUENCE</scope>
    <source>
        <strain evidence="10">CGMCC 1.15448</strain>
    </source>
</reference>
<dbReference type="SUPFAM" id="SSF49785">
    <property type="entry name" value="Galactose-binding domain-like"/>
    <property type="match status" value="2"/>
</dbReference>
<dbReference type="Gene3D" id="2.60.120.260">
    <property type="entry name" value="Galactose-binding domain-like"/>
    <property type="match status" value="3"/>
</dbReference>
<reference evidence="10" key="1">
    <citation type="journal article" date="2014" name="Int. J. Syst. Evol. Microbiol.">
        <title>Complete genome sequence of Corynebacterium casei LMG S-19264T (=DSM 44701T), isolated from a smear-ripened cheese.</title>
        <authorList>
            <consortium name="US DOE Joint Genome Institute (JGI-PGF)"/>
            <person name="Walter F."/>
            <person name="Albersmeier A."/>
            <person name="Kalinowski J."/>
            <person name="Ruckert C."/>
        </authorList>
    </citation>
    <scope>NUCLEOTIDE SEQUENCE</scope>
    <source>
        <strain evidence="10">CGMCC 1.15448</strain>
    </source>
</reference>
<sequence>MHKLVFAAALTFWCQAAFSQVERQTPPPGGLGRPALTAFLQRVVKDRAGLFEVEYVAPEGGKDVFEVESRGGRVVLRGSNGVSVASALNYYLRHYCHCLITWNGSSLHLPVVLPLVKERVHRKTPYDYRYYLNYCTFNYSMAWWDWDRWQREIDWMAMNGINMPLALTGEEAIWQEVYRGMGFTDKELDAFFSGPAYFSWLWMGNIDAWGGPLPAHWKESHKELQKKILVAERAFGMKPVLPAFTGHVPPSFQARFPAAKVKRTNWGAGFPDVYILDPGDPMFEAIGRRFIEVQKGEYGSDHLYSADTFNENVPPTTDSTYLDAMSKKVYASMAAADPAAVWVMQGWMFHYNASYWQPVQIQALLKAVPDDHMILLDLYSESHPVWNRTNAYYGKPWIWNILHNFGGNISLWGRMSNAAADPSAALHDPASGKMVGIGLTPEGIEQNPALYQLMLENVWQDGAVDVGAWLKEYARERYSDAAVWASASAAVRGGASEDHGEDWSAAAWASVDEAWKLLEGSVYHGGLGEGGPESIIQARPTFDVKIDRVLTHLDYDPAVLARALGLFVKAAPILGKSDGFRYDLVDMTRQVLANYASPLQQQWVAAWKQRDTVVYRRCSREFLALMDDMDRLLATRTDFLLGKWIHDARACGVSSAEKDLYEKNARDLITLWGDKESELREYSNRQWSGLIKGFYKRRWELLFARLDRGILSGEMDWAAFDKEVKDWEWHWVNGHEAYASRPEGDAVEVATELFRKYAPMVEGSNDHIFPAAAVAKPYIDFDEKGFLVKGKRCFLVSAGMEYARVPHQLWRDRLQRLQRAGFNCVEVYTFWNFHEPQEGKFDFSGDHDLEAFLRLVGEMGMYAIVRVGPYYCAEWDNGGYPLWLRFKPGVRVREDNTAFLRYVDRYFDRLLPIVCRQQIQHGGPVILVQLENEHQRGWGTAMPDGYFRHLQSTALEKGLEVPYFFSGLHHASDPAGDGVSSPGVAGGDVARLDDPSRPNPWFSTEFWSVWYNGYGAGVSDSAVYARRTWKIIVHGGGGYNYYMAHGGSNFGYTNNDEDAASYDYSAAVGQAGDLRPMYYAFKRAALFARSFQGVLADGVDATAQWKGLVKDTGVRVTARHSVMGDVVFLDNPGVTPVRAVVRGVAVVLAPGEILPVVHHFAVSSHITLEWAPVRVMGIVSDGASHTMVVEGEEGRPVRLEFIAGGRSKKLDTVVSAAPVEVVIRAGDETLRVLVVSRRMADQTWFVESGGKHYVVCGADYVGDVRMRGKMFSVGTETFGGEEPGGLLRCYGAAGEEWVLRSETRASAVSAARGDMAAVARVDSVVLLSPWRQKVAGEPAAVGFDDRDWLHSERPLQMGADGNVTPDAWYRAIVRIDVNGDYTLRMQGGDRATVFVDGAVAGVVNLHEGEAPLRLTKGEHTIAVFTAHDGRDKLAGFLGSMEDADPKGLGGEVRLERGAPSGGMLAGWRFLRAAGPGDVRVPLEDATGWSDYKIGDDAFDRKEGFGWFGVVLPEPPAGANSGVLDFRSTDENATIFLNGHMLLRHEGWNIPFRVNLDRLDTLQRPLVLTVFIENYSNEGGIDRPVRVHYFSGSQEITGWRMRGGIAEPGEIVDWLPLDSGQPGVPCYYRSEFRVPRYGERGEHPIFRVHVDGLGHGSVWVNGHNLGRYPEKTPAPGLYIPECWLKAGANELVIYDEDGRRPDSVTVRKETVAGRRLAVYSTGKGVMDYVDPMIGTAKSDVVTKWGNEGGTYPGAVAPWGFVQMTPETRAEGGYDHADDSIAWFSCIGHMSGWPGGSAGRGRMMPVVNGLMPRAFLHEDEVARPGYYRVLFRDNNTTVETTASERVGWMRCTFPEGVAPRLFVGGLDGVAVLHFSRAIVREEKMGEGKVLTFVSDTGRATVVEIAIAVSTLGAVGAEANFRAAGERHRFDEVEQQTWDKWRKALSIVEVEDEHAVDKTIFYTALYHSLLLPWIISDADGKYRGRDGLVHQATGASEYGGFSPWDSFRSQQPLLTLLFPGVERDIILSMLDVYRQTGYLPAEAMTGNHSIPIIADAYLKGIRGFDPAEAYKAMRKGTIDAPYRPVDREVYGRLGYVPRTYPESVTRTVEYAYDDWAISAFAADVARHDHSALRQAGYNYRNLFDASELFFLPREGDRFFRQPGTSGYKEGDQWAYTYFVPQHPEDLINLLGGRQEFVRRLDSALASGAIVFDNETVFHVPYLFNYAGAPGKTLEWVAAFRDGRFSASPGGLPGNDDLGAFSSWYVFSAMGFFPFCPGRPEYTIGAPLFHKVSLHLADGRMFVINATNGRGYDRLVLADSVIRKGGEMMFGVGDSSVEGPAEEGKPAFVFSGMKVSKEKVAPDELFKVRFTIRNMGSLGTAIVVLKVNGREYERKNCLVAAGDMVEDSMDCRLYAEGKNVLEIEGMERHVEVVGRGSAEPVIKELAVRPLVRVGERQSGSYCVQNIDGVAHVYRIAVDTGEGRPVRTDTLTLQPGEKRRVAVDWVVSSPGLREVRVGSQRVVFKVFRDAMGSLLLSLSLQDSLMVDRSGYDNVARMVGSGGDRYVEVAPAPSLDTMGETITMAAWVYPVSPGEGLVDILTKGDHHVLQVQDNRRLSFFAGGWGRGDCTVDLPADWFGHWHHIAGVCTGDGLKVYIDGELKGRTRVAERVNLSVANRWVLGRNEEFPGERVFKGLLDKVQVWAEALNDGAIRALAAGR</sequence>
<dbReference type="InterPro" id="IPR024240">
    <property type="entry name" value="NAGLU_N"/>
</dbReference>
<dbReference type="GO" id="GO:0004553">
    <property type="term" value="F:hydrolase activity, hydrolyzing O-glycosyl compounds"/>
    <property type="evidence" value="ECO:0007669"/>
    <property type="project" value="InterPro"/>
</dbReference>
<dbReference type="PRINTS" id="PR00742">
    <property type="entry name" value="GLHYDRLASE35"/>
</dbReference>
<dbReference type="GO" id="GO:0030246">
    <property type="term" value="F:carbohydrate binding"/>
    <property type="evidence" value="ECO:0007669"/>
    <property type="project" value="InterPro"/>
</dbReference>
<dbReference type="SUPFAM" id="SSF49899">
    <property type="entry name" value="Concanavalin A-like lectins/glucanases"/>
    <property type="match status" value="1"/>
</dbReference>
<dbReference type="SMART" id="SM00560">
    <property type="entry name" value="LamGL"/>
    <property type="match status" value="1"/>
</dbReference>
<dbReference type="InterPro" id="IPR041371">
    <property type="entry name" value="GH92_N"/>
</dbReference>
<dbReference type="Proteomes" id="UP000607559">
    <property type="component" value="Unassembled WGS sequence"/>
</dbReference>
<dbReference type="InterPro" id="IPR017853">
    <property type="entry name" value="GH"/>
</dbReference>
<dbReference type="Gene3D" id="3.30.2080.10">
    <property type="entry name" value="GH92 mannosidase domain"/>
    <property type="match status" value="1"/>
</dbReference>
<evidence type="ECO:0000256" key="4">
    <source>
        <dbReference type="ARBA" id="ARBA00022729"/>
    </source>
</evidence>
<evidence type="ECO:0000256" key="8">
    <source>
        <dbReference type="ARBA" id="ARBA00023295"/>
    </source>
</evidence>
<name>A0A8J2XQC4_9BACT</name>
<dbReference type="InterPro" id="IPR006558">
    <property type="entry name" value="LamG-like"/>
</dbReference>
<evidence type="ECO:0000256" key="7">
    <source>
        <dbReference type="ARBA" id="ARBA00023157"/>
    </source>
</evidence>
<dbReference type="Pfam" id="PF21467">
    <property type="entry name" value="BetaGal_gal-bd"/>
    <property type="match status" value="1"/>
</dbReference>
<keyword evidence="7" id="KW-1015">Disulfide bond</keyword>
<dbReference type="InterPro" id="IPR014718">
    <property type="entry name" value="GH-type_carb-bd"/>
</dbReference>
<dbReference type="InterPro" id="IPR024732">
    <property type="entry name" value="NAGLU_C"/>
</dbReference>
<dbReference type="PANTHER" id="PTHR12872:SF1">
    <property type="entry name" value="ALPHA-N-ACETYLGLUCOSAMINIDASE"/>
    <property type="match status" value="1"/>
</dbReference>
<dbReference type="Gene3D" id="2.70.98.10">
    <property type="match status" value="2"/>
</dbReference>
<evidence type="ECO:0000313" key="11">
    <source>
        <dbReference type="Proteomes" id="UP000607559"/>
    </source>
</evidence>
<comment type="subunit">
    <text evidence="3">Monomer.</text>
</comment>
<evidence type="ECO:0000256" key="2">
    <source>
        <dbReference type="ARBA" id="ARBA00009809"/>
    </source>
</evidence>
<dbReference type="Pfam" id="PF17678">
    <property type="entry name" value="Glyco_hydro_92N"/>
    <property type="match status" value="1"/>
</dbReference>
<evidence type="ECO:0000256" key="1">
    <source>
        <dbReference type="ARBA" id="ARBA00001913"/>
    </source>
</evidence>
<dbReference type="InterPro" id="IPR001944">
    <property type="entry name" value="Glycoside_Hdrlase_35"/>
</dbReference>
<dbReference type="InterPro" id="IPR029018">
    <property type="entry name" value="Hex-like_dom2"/>
</dbReference>
<feature type="domain" description="LamG-like jellyroll fold" evidence="9">
    <location>
        <begin position="2574"/>
        <end position="2704"/>
    </location>
</feature>
<dbReference type="InterPro" id="IPR005887">
    <property type="entry name" value="GH92_a_mannosidase_put"/>
</dbReference>
<dbReference type="Pfam" id="PF13385">
    <property type="entry name" value="Laminin_G_3"/>
    <property type="match status" value="1"/>
</dbReference>
<dbReference type="EMBL" id="BMJC01000001">
    <property type="protein sequence ID" value="GGA91877.1"/>
    <property type="molecule type" value="Genomic_DNA"/>
</dbReference>
<dbReference type="GO" id="GO:0005975">
    <property type="term" value="P:carbohydrate metabolic process"/>
    <property type="evidence" value="ECO:0007669"/>
    <property type="project" value="InterPro"/>
</dbReference>
<dbReference type="NCBIfam" id="TIGR01180">
    <property type="entry name" value="aman2_put"/>
    <property type="match status" value="1"/>
</dbReference>
<proteinExistence type="inferred from homology"/>
<evidence type="ECO:0000256" key="6">
    <source>
        <dbReference type="ARBA" id="ARBA00022837"/>
    </source>
</evidence>
<comment type="caution">
    <text evidence="10">The sequence shown here is derived from an EMBL/GenBank/DDBJ whole genome shotgun (WGS) entry which is preliminary data.</text>
</comment>
<evidence type="ECO:0000256" key="3">
    <source>
        <dbReference type="ARBA" id="ARBA00011245"/>
    </source>
</evidence>
<organism evidence="10 11">
    <name type="scientific">Puia dinghuensis</name>
    <dbReference type="NCBI Taxonomy" id="1792502"/>
    <lineage>
        <taxon>Bacteria</taxon>
        <taxon>Pseudomonadati</taxon>
        <taxon>Bacteroidota</taxon>
        <taxon>Chitinophagia</taxon>
        <taxon>Chitinophagales</taxon>
        <taxon>Chitinophagaceae</taxon>
        <taxon>Puia</taxon>
    </lineage>
</organism>
<keyword evidence="11" id="KW-1185">Reference proteome</keyword>
<dbReference type="Pfam" id="PF01301">
    <property type="entry name" value="Glyco_hydro_35"/>
    <property type="match status" value="1"/>
</dbReference>
<comment type="cofactor">
    <cofactor evidence="1">
        <name>Ca(2+)</name>
        <dbReference type="ChEBI" id="CHEBI:29108"/>
    </cofactor>
</comment>